<keyword evidence="4" id="KW-1185">Reference proteome</keyword>
<dbReference type="EMBL" id="BNGU01000085">
    <property type="protein sequence ID" value="GHM60123.1"/>
    <property type="molecule type" value="Genomic_DNA"/>
</dbReference>
<gene>
    <name evidence="3" type="ORF">sL5_11160</name>
</gene>
<feature type="transmembrane region" description="Helical" evidence="2">
    <location>
        <begin position="309"/>
        <end position="327"/>
    </location>
</feature>
<comment type="caution">
    <text evidence="3">The sequence shown here is derived from an EMBL/GenBank/DDBJ whole genome shotgun (WGS) entry which is preliminary data.</text>
</comment>
<reference evidence="3 4" key="1">
    <citation type="journal article" date="2021" name="Microb. Ecol.">
        <title>Candidatus Mesenet longicola: Novel Endosymbionts of Brontispa longissima that Induce Cytoplasmic Incompatibility.</title>
        <authorList>
            <person name="Takano S."/>
            <person name="Gotoh Y."/>
            <person name="Hayashi T."/>
        </authorList>
    </citation>
    <scope>NUCLEOTIDE SEQUENCE [LARGE SCALE GENOMIC DNA]</scope>
    <source>
        <strain evidence="3">L5</strain>
    </source>
</reference>
<evidence type="ECO:0000256" key="1">
    <source>
        <dbReference type="SAM" id="MobiDB-lite"/>
    </source>
</evidence>
<accession>A0A8J3MPJ7</accession>
<organism evidence="3 4">
    <name type="scientific">Candidatus Mesenet longicola</name>
    <dbReference type="NCBI Taxonomy" id="1892558"/>
    <lineage>
        <taxon>Bacteria</taxon>
        <taxon>Pseudomonadati</taxon>
        <taxon>Pseudomonadota</taxon>
        <taxon>Alphaproteobacteria</taxon>
        <taxon>Rickettsiales</taxon>
        <taxon>Anaplasmataceae</taxon>
        <taxon>Candidatus Mesenet</taxon>
    </lineage>
</organism>
<keyword evidence="2" id="KW-1133">Transmembrane helix</keyword>
<evidence type="ECO:0000313" key="3">
    <source>
        <dbReference type="EMBL" id="GHM60123.1"/>
    </source>
</evidence>
<proteinExistence type="predicted"/>
<feature type="region of interest" description="Disordered" evidence="1">
    <location>
        <begin position="404"/>
        <end position="439"/>
    </location>
</feature>
<name>A0A8J3MPJ7_9RICK</name>
<evidence type="ECO:0000256" key="2">
    <source>
        <dbReference type="SAM" id="Phobius"/>
    </source>
</evidence>
<keyword evidence="2" id="KW-0472">Membrane</keyword>
<dbReference type="Proteomes" id="UP000637906">
    <property type="component" value="Unassembled WGS sequence"/>
</dbReference>
<protein>
    <submittedName>
        <fullName evidence="3">Uncharacterized protein</fullName>
    </submittedName>
</protein>
<evidence type="ECO:0000313" key="4">
    <source>
        <dbReference type="Proteomes" id="UP000637906"/>
    </source>
</evidence>
<keyword evidence="2" id="KW-0812">Transmembrane</keyword>
<sequence>MEELIERFRGYKNRPEFSQLDITGITESSPTESTITEKAALTESLNSIKNKTKSITDTLKEIGTVSPGSGLMPEQKVCYPKRPYFSSQEYINIINNFIEKKLEKFENELSFKAEKFYEYSNVYAGFSRFEITDTAGNTMKVSYLAESKRWNLKVNDEILTFECGQSQSRAFEIITKYVYNKVYTKKSGNSTKVKLESCKPLKKIDFLTSLTEIPTAIGYRHYFTDGLSHKKPVNNSPSPFNCSFKPIDVAAGLTIFGTILASLLTNTTPAIGYNNSTNTSITNTNLSATTSKPEQDVDEGGISAGAIDAIVAGTGVIILCFICYCCYRKKRHNGKCYINEKGQEEGISLVATETQSQSSENDQPSTYTIGEMIISDANITEIQKALDGKCTSFGQERKALISSEQREVKVRAEPSTSSQHTQGDGSQNPQCSGDGSTVGMLKSNTLFKKQVEANNKSQETPKSGEQLESELDNAIQTLEMLKNGLQSNQLIGAASKVAQATIELADKAKAVVSPSNEGANSLLQAIQVESPAQQASR</sequence>
<dbReference type="AlphaFoldDB" id="A0A8J3MPJ7"/>
<feature type="compositionally biased region" description="Polar residues" evidence="1">
    <location>
        <begin position="414"/>
        <end position="435"/>
    </location>
</feature>